<evidence type="ECO:0000256" key="2">
    <source>
        <dbReference type="ARBA" id="ARBA00022723"/>
    </source>
</evidence>
<dbReference type="GO" id="GO:0009055">
    <property type="term" value="F:electron transfer activity"/>
    <property type="evidence" value="ECO:0007669"/>
    <property type="project" value="InterPro"/>
</dbReference>
<evidence type="ECO:0000256" key="4">
    <source>
        <dbReference type="PROSITE-ProRule" id="PRU00433"/>
    </source>
</evidence>
<feature type="signal peptide" evidence="5">
    <location>
        <begin position="1"/>
        <end position="30"/>
    </location>
</feature>
<dbReference type="GO" id="GO:0046872">
    <property type="term" value="F:metal ion binding"/>
    <property type="evidence" value="ECO:0007669"/>
    <property type="project" value="UniProtKB-KW"/>
</dbReference>
<organism evidence="7 8">
    <name type="scientific">Nitrosomonas nitrosa</name>
    <dbReference type="NCBI Taxonomy" id="52442"/>
    <lineage>
        <taxon>Bacteria</taxon>
        <taxon>Pseudomonadati</taxon>
        <taxon>Pseudomonadota</taxon>
        <taxon>Betaproteobacteria</taxon>
        <taxon>Nitrosomonadales</taxon>
        <taxon>Nitrosomonadaceae</taxon>
        <taxon>Nitrosomonas</taxon>
    </lineage>
</organism>
<evidence type="ECO:0000256" key="3">
    <source>
        <dbReference type="ARBA" id="ARBA00023004"/>
    </source>
</evidence>
<sequence>MLRSLSKIHFLSVIAAALCAILSPFNPAFAANPMKDALIEFKREGQVISSHSLEALGKMAQARPLKIFESHEKRTRTYQVYSARALFDQIFGKTWRLADELVFFCADGYQPSIPVAKFLAYDAYFAFASADDIPFTLVNKLQNNEAVTLGPLYLVWDNLAARTLLDDGASDMPYQVTGVELTSFAARFPHLYPPADASLSAQRGFQHFRKYCLACHTINGQGGGKAPELNYPVSVTEYIEPQYLKRWIDRPESIRYNTTMPALGIETPRRAEVIEEIIAYLEAMSKLKRSPATVSN</sequence>
<accession>A0A1I4MN18</accession>
<keyword evidence="5" id="KW-0732">Signal</keyword>
<dbReference type="SUPFAM" id="SSF46626">
    <property type="entry name" value="Cytochrome c"/>
    <property type="match status" value="1"/>
</dbReference>
<reference evidence="7 8" key="1">
    <citation type="submission" date="2016-10" db="EMBL/GenBank/DDBJ databases">
        <authorList>
            <person name="de Groot N.N."/>
        </authorList>
    </citation>
    <scope>NUCLEOTIDE SEQUENCE [LARGE SCALE GENOMIC DNA]</scope>
    <source>
        <strain evidence="7 8">Nm146</strain>
    </source>
</reference>
<dbReference type="InterPro" id="IPR009056">
    <property type="entry name" value="Cyt_c-like_dom"/>
</dbReference>
<evidence type="ECO:0000259" key="6">
    <source>
        <dbReference type="PROSITE" id="PS51007"/>
    </source>
</evidence>
<dbReference type="STRING" id="52442.SAMN05421880_10514"/>
<dbReference type="PROSITE" id="PS51007">
    <property type="entry name" value="CYTC"/>
    <property type="match status" value="1"/>
</dbReference>
<feature type="domain" description="Cytochrome c" evidence="6">
    <location>
        <begin position="199"/>
        <end position="285"/>
    </location>
</feature>
<dbReference type="AlphaFoldDB" id="A0A1I4MN18"/>
<evidence type="ECO:0000313" key="7">
    <source>
        <dbReference type="EMBL" id="SFM04644.1"/>
    </source>
</evidence>
<evidence type="ECO:0000256" key="5">
    <source>
        <dbReference type="SAM" id="SignalP"/>
    </source>
</evidence>
<dbReference type="GO" id="GO:0020037">
    <property type="term" value="F:heme binding"/>
    <property type="evidence" value="ECO:0007669"/>
    <property type="project" value="InterPro"/>
</dbReference>
<keyword evidence="3 4" id="KW-0408">Iron</keyword>
<feature type="chain" id="PRO_5011487593" evidence="5">
    <location>
        <begin position="31"/>
        <end position="296"/>
    </location>
</feature>
<keyword evidence="8" id="KW-1185">Reference proteome</keyword>
<evidence type="ECO:0000313" key="8">
    <source>
        <dbReference type="Proteomes" id="UP000199561"/>
    </source>
</evidence>
<dbReference type="RefSeq" id="WP_090666626.1">
    <property type="nucleotide sequence ID" value="NZ_FOUF01000005.1"/>
</dbReference>
<evidence type="ECO:0000256" key="1">
    <source>
        <dbReference type="ARBA" id="ARBA00022617"/>
    </source>
</evidence>
<dbReference type="InterPro" id="IPR036909">
    <property type="entry name" value="Cyt_c-like_dom_sf"/>
</dbReference>
<name>A0A1I4MN18_9PROT</name>
<dbReference type="Gene3D" id="1.10.760.10">
    <property type="entry name" value="Cytochrome c-like domain"/>
    <property type="match status" value="1"/>
</dbReference>
<gene>
    <name evidence="7" type="ORF">SAMN05421880_10514</name>
</gene>
<dbReference type="EMBL" id="FOUF01000005">
    <property type="protein sequence ID" value="SFM04644.1"/>
    <property type="molecule type" value="Genomic_DNA"/>
</dbReference>
<dbReference type="Proteomes" id="UP000199561">
    <property type="component" value="Unassembled WGS sequence"/>
</dbReference>
<keyword evidence="2 4" id="KW-0479">Metal-binding</keyword>
<protein>
    <submittedName>
        <fullName evidence="7">Cytochrome c</fullName>
    </submittedName>
</protein>
<dbReference type="Pfam" id="PF00034">
    <property type="entry name" value="Cytochrom_C"/>
    <property type="match status" value="1"/>
</dbReference>
<proteinExistence type="predicted"/>
<keyword evidence="1 4" id="KW-0349">Heme</keyword>